<evidence type="ECO:0000313" key="2">
    <source>
        <dbReference type="EMBL" id="EGO25622.1"/>
    </source>
</evidence>
<dbReference type="AlphaFoldDB" id="F8NTF0"/>
<sequence length="288" mass="33027">MADNAHCLGRTISVPNLSSIPPFPQTPILTPISLARSHSESQSLPLFFQSTPPPFLTQPNTPTPSRPFLTQPNTPMPSRPMPRAGSQHKTHQQKIQLILDVIDKQAHWTFARFLHEIFHMKEDDGVKILQLWFDHPDGRPHEVFRMKEDDSVKILQLWFDHPDGRPKPNQDISSNTMYSPETPYLEIKPARPALTSFAVQIVDKQLRKEQQKVLQPETGLAVGKQTSEPQWVAIGRTTLAKAMQAFKTHQPLLWHYVLLLSSPRIRIRNGVRVIHKYHPPEPVSHFYK</sequence>
<accession>F8NTF0</accession>
<dbReference type="Proteomes" id="UP000008064">
    <property type="component" value="Unassembled WGS sequence"/>
</dbReference>
<dbReference type="OrthoDB" id="2687687at2759"/>
<evidence type="ECO:0000256" key="1">
    <source>
        <dbReference type="SAM" id="MobiDB-lite"/>
    </source>
</evidence>
<reference evidence="2" key="1">
    <citation type="submission" date="2011-04" db="EMBL/GenBank/DDBJ databases">
        <title>Evolution of plant cell wall degrading machinery underlies the functional diversity of forest fungi.</title>
        <authorList>
            <consortium name="US DOE Joint Genome Institute (JGI-PGF)"/>
            <person name="Eastwood D.C."/>
            <person name="Floudas D."/>
            <person name="Binder M."/>
            <person name="Majcherczyk A."/>
            <person name="Schneider P."/>
            <person name="Aerts A."/>
            <person name="Asiegbu F.O."/>
            <person name="Baker S.E."/>
            <person name="Barry K."/>
            <person name="Bendiksby M."/>
            <person name="Blumentritt M."/>
            <person name="Coutinho P.M."/>
            <person name="Cullen D."/>
            <person name="Cullen D."/>
            <person name="Gathman A."/>
            <person name="Goodell B."/>
            <person name="Henrissat B."/>
            <person name="Ihrmark K."/>
            <person name="Kauserud H."/>
            <person name="Kohler A."/>
            <person name="LaButti K."/>
            <person name="Lapidus A."/>
            <person name="Lavin J.L."/>
            <person name="Lee Y.-H."/>
            <person name="Lindquist E."/>
            <person name="Lilly W."/>
            <person name="Lucas S."/>
            <person name="Morin E."/>
            <person name="Murat C."/>
            <person name="Oguiza J.A."/>
            <person name="Park J."/>
            <person name="Pisabarro A.G."/>
            <person name="Riley R."/>
            <person name="Rosling A."/>
            <person name="Salamov A."/>
            <person name="Schmidt O."/>
            <person name="Schmutz J."/>
            <person name="Skrede I."/>
            <person name="Stenlid J."/>
            <person name="Wiebenga A."/>
            <person name="Xie X."/>
            <person name="Kues U."/>
            <person name="Hibbett D.S."/>
            <person name="Hoffmeister D."/>
            <person name="Hogberg N."/>
            <person name="Martin F."/>
            <person name="Grigoriev I.V."/>
            <person name="Watkinson S.C."/>
        </authorList>
    </citation>
    <scope>NUCLEOTIDE SEQUENCE</scope>
    <source>
        <strain evidence="2">S7.9</strain>
    </source>
</reference>
<dbReference type="GeneID" id="18814840"/>
<dbReference type="KEGG" id="sla:SERLADRAFT_437351"/>
<protein>
    <submittedName>
        <fullName evidence="2">Uncharacterized protein</fullName>
    </submittedName>
</protein>
<name>F8NTF0_SERL9</name>
<gene>
    <name evidence="2" type="ORF">SERLADRAFT_437351</name>
</gene>
<dbReference type="EMBL" id="GL945433">
    <property type="protein sequence ID" value="EGO25622.1"/>
    <property type="molecule type" value="Genomic_DNA"/>
</dbReference>
<dbReference type="HOGENOM" id="CLU_966961_0_0_1"/>
<proteinExistence type="predicted"/>
<feature type="compositionally biased region" description="Pro residues" evidence="1">
    <location>
        <begin position="51"/>
        <end position="65"/>
    </location>
</feature>
<feature type="region of interest" description="Disordered" evidence="1">
    <location>
        <begin position="50"/>
        <end position="86"/>
    </location>
</feature>
<dbReference type="RefSeq" id="XP_007317744.1">
    <property type="nucleotide sequence ID" value="XM_007317682.1"/>
</dbReference>
<organism>
    <name type="scientific">Serpula lacrymans var. lacrymans (strain S7.9)</name>
    <name type="common">Dry rot fungus</name>
    <dbReference type="NCBI Taxonomy" id="578457"/>
    <lineage>
        <taxon>Eukaryota</taxon>
        <taxon>Fungi</taxon>
        <taxon>Dikarya</taxon>
        <taxon>Basidiomycota</taxon>
        <taxon>Agaricomycotina</taxon>
        <taxon>Agaricomycetes</taxon>
        <taxon>Agaricomycetidae</taxon>
        <taxon>Boletales</taxon>
        <taxon>Coniophorineae</taxon>
        <taxon>Serpulaceae</taxon>
        <taxon>Serpula</taxon>
    </lineage>
</organism>